<dbReference type="GO" id="GO:0005524">
    <property type="term" value="F:ATP binding"/>
    <property type="evidence" value="ECO:0007669"/>
    <property type="project" value="UniProtKB-KW"/>
</dbReference>
<dbReference type="STRING" id="554055.A0A2P6UZV1"/>
<dbReference type="GO" id="GO:0005471">
    <property type="term" value="F:ATP:ADP antiporter activity"/>
    <property type="evidence" value="ECO:0007669"/>
    <property type="project" value="InterPro"/>
</dbReference>
<dbReference type="NCBIfam" id="TIGR00769">
    <property type="entry name" value="AAA"/>
    <property type="match status" value="1"/>
</dbReference>
<feature type="transmembrane region" description="Helical" evidence="9">
    <location>
        <begin position="270"/>
        <end position="293"/>
    </location>
</feature>
<keyword evidence="9" id="KW-0150">Chloroplast</keyword>
<evidence type="ECO:0000256" key="10">
    <source>
        <dbReference type="SAM" id="MobiDB-lite"/>
    </source>
</evidence>
<evidence type="ECO:0000256" key="8">
    <source>
        <dbReference type="ARBA" id="ARBA00023136"/>
    </source>
</evidence>
<evidence type="ECO:0000256" key="9">
    <source>
        <dbReference type="RuleBase" id="RU363121"/>
    </source>
</evidence>
<dbReference type="PANTHER" id="PTHR31187">
    <property type="match status" value="1"/>
</dbReference>
<feature type="transmembrane region" description="Helical" evidence="9">
    <location>
        <begin position="150"/>
        <end position="166"/>
    </location>
</feature>
<feature type="transmembrane region" description="Helical" evidence="9">
    <location>
        <begin position="446"/>
        <end position="465"/>
    </location>
</feature>
<evidence type="ECO:0000256" key="2">
    <source>
        <dbReference type="ARBA" id="ARBA00007127"/>
    </source>
</evidence>
<dbReference type="Pfam" id="PF03219">
    <property type="entry name" value="TLC"/>
    <property type="match status" value="1"/>
</dbReference>
<evidence type="ECO:0000256" key="4">
    <source>
        <dbReference type="ARBA" id="ARBA00022692"/>
    </source>
</evidence>
<keyword evidence="8 9" id="KW-0472">Membrane</keyword>
<evidence type="ECO:0000313" key="12">
    <source>
        <dbReference type="Proteomes" id="UP000239649"/>
    </source>
</evidence>
<dbReference type="InterPro" id="IPR004667">
    <property type="entry name" value="ADP_ATP_car_bac_type"/>
</dbReference>
<keyword evidence="4 9" id="KW-0812">Transmembrane</keyword>
<feature type="transmembrane region" description="Helical" evidence="9">
    <location>
        <begin position="345"/>
        <end position="364"/>
    </location>
</feature>
<comment type="similarity">
    <text evidence="2 9">Belongs to the ADP/ATP translocase tlc family.</text>
</comment>
<sequence>MAPNCPRRAPGALGVPGVQRRAAARPLRLQQPARRRLVPPPHAGQQQPGGGDSSIDEPSAEEAEALSDSEPDEASPPQAAAAARRRPPPPRNLATRVLQAPLAVAQQLSREDAHYLEKRARSRWWKRAEFPRVPVEGGAVPPEIQVWSKVLPLGLIFFVASFNLTILQNLKDAIMVTTAGAETLPFLASFVVLPASLAFFVAYGKMVEVLPSRAVFYAALSPLIAFYILFTAVLYPLHGSLHLNGFTAATAAMLPQGLHGLLKVIEYWTFSLFYCASELWGSVVISVLFWSLANEVCTVGEAKTVYPLMGIAANVALVLAGSWVKWVNSTLVPASGGSTQAMLNYLVGGIVVLTGVMMAAKWALDSWCVGDYCALDDAASSPKAGGKARKKKGSLGESFAVIRSSPKIMNLALLVVSYGVSHRLFEFAWKGQLRALYPTAAAYQSVLADVSIATGWCTIALMLLGRYVFQYFGWMAAASATPAIMLLAGAGFFGLSLAANQGISVLGMDPAAMAFAGVAAGAVTQVFARSSKFSLFDPAKEMVYIEMSREEKSKGKAAVDLLGSQIGKSGGAWITQALLLVLGSIHAALPVIAVAYTGVILSWLRAVLGLGKQLKEYEEEKAAAQGAPNGTAATAAGGAAAPANGSNGTDVSGTGGAEQAPAVRPQAA</sequence>
<protein>
    <recommendedName>
        <fullName evidence="9">ADP,ATP carrier protein</fullName>
    </recommendedName>
</protein>
<gene>
    <name evidence="11" type="ORF">C2E20_8953</name>
</gene>
<name>A0A2P6UZV1_9CHLO</name>
<keyword evidence="12" id="KW-1185">Reference proteome</keyword>
<feature type="transmembrane region" description="Helical" evidence="9">
    <location>
        <begin position="305"/>
        <end position="324"/>
    </location>
</feature>
<dbReference type="AlphaFoldDB" id="A0A2P6UZV1"/>
<evidence type="ECO:0000256" key="1">
    <source>
        <dbReference type="ARBA" id="ARBA00004141"/>
    </source>
</evidence>
<dbReference type="PANTHER" id="PTHR31187:SF1">
    <property type="entry name" value="ADP,ATP CARRIER PROTEIN 1"/>
    <property type="match status" value="1"/>
</dbReference>
<reference evidence="11 12" key="1">
    <citation type="journal article" date="2018" name="Plant J.">
        <title>Genome sequences of Chlorella sorokiniana UTEX 1602 and Micractinium conductrix SAG 241.80: implications to maltose excretion by a green alga.</title>
        <authorList>
            <person name="Arriola M.B."/>
            <person name="Velmurugan N."/>
            <person name="Zhang Y."/>
            <person name="Plunkett M.H."/>
            <person name="Hondzo H."/>
            <person name="Barney B.M."/>
        </authorList>
    </citation>
    <scope>NUCLEOTIDE SEQUENCE [LARGE SCALE GENOMIC DNA]</scope>
    <source>
        <strain evidence="11 12">SAG 241.80</strain>
    </source>
</reference>
<dbReference type="OrthoDB" id="2190844at2759"/>
<comment type="caution">
    <text evidence="11">The sequence shown here is derived from an EMBL/GenBank/DDBJ whole genome shotgun (WGS) entry which is preliminary data.</text>
</comment>
<keyword evidence="5 9" id="KW-0547">Nucleotide-binding</keyword>
<evidence type="ECO:0000256" key="7">
    <source>
        <dbReference type="ARBA" id="ARBA00022989"/>
    </source>
</evidence>
<keyword evidence="7 9" id="KW-1133">Transmembrane helix</keyword>
<comment type="subcellular location">
    <subcellularLocation>
        <location evidence="1">Membrane</location>
        <topology evidence="1">Multi-pass membrane protein</topology>
    </subcellularLocation>
    <subcellularLocation>
        <location evidence="9">Plastid</location>
        <location evidence="9">Chloroplast membrane</location>
        <topology evidence="9">Multi-pass membrane protein</topology>
    </subcellularLocation>
</comment>
<evidence type="ECO:0000256" key="5">
    <source>
        <dbReference type="ARBA" id="ARBA00022741"/>
    </source>
</evidence>
<feature type="transmembrane region" description="Helical" evidence="9">
    <location>
        <begin position="186"/>
        <end position="203"/>
    </location>
</feature>
<organism evidence="11 12">
    <name type="scientific">Micractinium conductrix</name>
    <dbReference type="NCBI Taxonomy" id="554055"/>
    <lineage>
        <taxon>Eukaryota</taxon>
        <taxon>Viridiplantae</taxon>
        <taxon>Chlorophyta</taxon>
        <taxon>core chlorophytes</taxon>
        <taxon>Trebouxiophyceae</taxon>
        <taxon>Chlorellales</taxon>
        <taxon>Chlorellaceae</taxon>
        <taxon>Chlorella clade</taxon>
        <taxon>Micractinium</taxon>
    </lineage>
</organism>
<feature type="transmembrane region" description="Helical" evidence="9">
    <location>
        <begin position="215"/>
        <end position="235"/>
    </location>
</feature>
<feature type="transmembrane region" description="Helical" evidence="9">
    <location>
        <begin position="471"/>
        <end position="499"/>
    </location>
</feature>
<dbReference type="GO" id="GO:0031969">
    <property type="term" value="C:chloroplast membrane"/>
    <property type="evidence" value="ECO:0007669"/>
    <property type="project" value="UniProtKB-SubCell"/>
</dbReference>
<feature type="transmembrane region" description="Helical" evidence="9">
    <location>
        <begin position="511"/>
        <end position="528"/>
    </location>
</feature>
<feature type="transmembrane region" description="Helical" evidence="9">
    <location>
        <begin position="408"/>
        <end position="425"/>
    </location>
</feature>
<dbReference type="Proteomes" id="UP000239649">
    <property type="component" value="Unassembled WGS sequence"/>
</dbReference>
<feature type="compositionally biased region" description="Low complexity" evidence="10">
    <location>
        <begin position="18"/>
        <end position="32"/>
    </location>
</feature>
<accession>A0A2P6UZV1</accession>
<dbReference type="EMBL" id="LHPF02000063">
    <property type="protein sequence ID" value="PSC67361.1"/>
    <property type="molecule type" value="Genomic_DNA"/>
</dbReference>
<feature type="compositionally biased region" description="Low complexity" evidence="10">
    <location>
        <begin position="623"/>
        <end position="645"/>
    </location>
</feature>
<keyword evidence="9" id="KW-0934">Plastid</keyword>
<feature type="transmembrane region" description="Helical" evidence="9">
    <location>
        <begin position="577"/>
        <end position="604"/>
    </location>
</feature>
<evidence type="ECO:0000256" key="6">
    <source>
        <dbReference type="ARBA" id="ARBA00022840"/>
    </source>
</evidence>
<feature type="compositionally biased region" description="Acidic residues" evidence="10">
    <location>
        <begin position="54"/>
        <end position="73"/>
    </location>
</feature>
<feature type="region of interest" description="Disordered" evidence="10">
    <location>
        <begin position="622"/>
        <end position="668"/>
    </location>
</feature>
<evidence type="ECO:0000313" key="11">
    <source>
        <dbReference type="EMBL" id="PSC67361.1"/>
    </source>
</evidence>
<evidence type="ECO:0000256" key="3">
    <source>
        <dbReference type="ARBA" id="ARBA00022448"/>
    </source>
</evidence>
<feature type="region of interest" description="Disordered" evidence="10">
    <location>
        <begin position="1"/>
        <end position="92"/>
    </location>
</feature>
<proteinExistence type="inferred from homology"/>
<keyword evidence="3 9" id="KW-0813">Transport</keyword>
<keyword evidence="6 9" id="KW-0067">ATP-binding</keyword>